<evidence type="ECO:0000313" key="1">
    <source>
        <dbReference type="EMBL" id="GFY75058.1"/>
    </source>
</evidence>
<dbReference type="OrthoDB" id="6431400at2759"/>
<dbReference type="AlphaFoldDB" id="A0A8X6YQE9"/>
<keyword evidence="2" id="KW-1185">Reference proteome</keyword>
<accession>A0A8X6YQE9</accession>
<evidence type="ECO:0000313" key="2">
    <source>
        <dbReference type="Proteomes" id="UP000886998"/>
    </source>
</evidence>
<comment type="caution">
    <text evidence="1">The sequence shown here is derived from an EMBL/GenBank/DDBJ whole genome shotgun (WGS) entry which is preliminary data.</text>
</comment>
<sequence length="156" mass="18069">MKQTLSLIPFEIPSKLLAESELPDEKPLEILSKLNMMAKYIGYAVPKTQQKFFLPIVEKLKNANEFNDQRAGNGKPEYRSNVTYLFSYMMKNERTNVTPPKGFTKFFEIILETSTPLQWIGNKRLREQLVSSDANPEFVKSSPSSSKIIKWETWKD</sequence>
<proteinExistence type="predicted"/>
<reference evidence="1" key="1">
    <citation type="submission" date="2020-08" db="EMBL/GenBank/DDBJ databases">
        <title>Multicomponent nature underlies the extraordinary mechanical properties of spider dragline silk.</title>
        <authorList>
            <person name="Kono N."/>
            <person name="Nakamura H."/>
            <person name="Mori M."/>
            <person name="Yoshida Y."/>
            <person name="Ohtoshi R."/>
            <person name="Malay A.D."/>
            <person name="Moran D.A.P."/>
            <person name="Tomita M."/>
            <person name="Numata K."/>
            <person name="Arakawa K."/>
        </authorList>
    </citation>
    <scope>NUCLEOTIDE SEQUENCE</scope>
</reference>
<protein>
    <submittedName>
        <fullName evidence="1">Uncharacterized protein</fullName>
    </submittedName>
</protein>
<organism evidence="1 2">
    <name type="scientific">Trichonephila inaurata madagascariensis</name>
    <dbReference type="NCBI Taxonomy" id="2747483"/>
    <lineage>
        <taxon>Eukaryota</taxon>
        <taxon>Metazoa</taxon>
        <taxon>Ecdysozoa</taxon>
        <taxon>Arthropoda</taxon>
        <taxon>Chelicerata</taxon>
        <taxon>Arachnida</taxon>
        <taxon>Araneae</taxon>
        <taxon>Araneomorphae</taxon>
        <taxon>Entelegynae</taxon>
        <taxon>Araneoidea</taxon>
        <taxon>Nephilidae</taxon>
        <taxon>Trichonephila</taxon>
        <taxon>Trichonephila inaurata</taxon>
    </lineage>
</organism>
<name>A0A8X6YQE9_9ARAC</name>
<dbReference type="EMBL" id="BMAV01021115">
    <property type="protein sequence ID" value="GFY75058.1"/>
    <property type="molecule type" value="Genomic_DNA"/>
</dbReference>
<dbReference type="Proteomes" id="UP000886998">
    <property type="component" value="Unassembled WGS sequence"/>
</dbReference>
<gene>
    <name evidence="1" type="primary">AVEN_80277_1</name>
    <name evidence="1" type="ORF">TNIN_177501</name>
</gene>